<reference evidence="2" key="1">
    <citation type="journal article" date="2023" name="Science">
        <title>Genome structures resolve the early diversification of teleost fishes.</title>
        <authorList>
            <person name="Parey E."/>
            <person name="Louis A."/>
            <person name="Montfort J."/>
            <person name="Bouchez O."/>
            <person name="Roques C."/>
            <person name="Iampietro C."/>
            <person name="Lluch J."/>
            <person name="Castinel A."/>
            <person name="Donnadieu C."/>
            <person name="Desvignes T."/>
            <person name="Floi Bucao C."/>
            <person name="Jouanno E."/>
            <person name="Wen M."/>
            <person name="Mejri S."/>
            <person name="Dirks R."/>
            <person name="Jansen H."/>
            <person name="Henkel C."/>
            <person name="Chen W.J."/>
            <person name="Zahm M."/>
            <person name="Cabau C."/>
            <person name="Klopp C."/>
            <person name="Thompson A.W."/>
            <person name="Robinson-Rechavi M."/>
            <person name="Braasch I."/>
            <person name="Lecointre G."/>
            <person name="Bobe J."/>
            <person name="Postlethwait J.H."/>
            <person name="Berthelot C."/>
            <person name="Roest Crollius H."/>
            <person name="Guiguen Y."/>
        </authorList>
    </citation>
    <scope>NUCLEOTIDE SEQUENCE</scope>
    <source>
        <strain evidence="2">NC1722</strain>
    </source>
</reference>
<dbReference type="EMBL" id="JAINUG010000184">
    <property type="protein sequence ID" value="KAJ8389291.1"/>
    <property type="molecule type" value="Genomic_DNA"/>
</dbReference>
<keyword evidence="3" id="KW-1185">Reference proteome</keyword>
<accession>A0AAD7W9W4</accession>
<protein>
    <submittedName>
        <fullName evidence="2">Uncharacterized protein</fullName>
    </submittedName>
</protein>
<dbReference type="Proteomes" id="UP001221898">
    <property type="component" value="Unassembled WGS sequence"/>
</dbReference>
<dbReference type="AlphaFoldDB" id="A0AAD7W9W4"/>
<name>A0AAD7W9W4_9TELE</name>
<feature type="compositionally biased region" description="Basic residues" evidence="1">
    <location>
        <begin position="67"/>
        <end position="79"/>
    </location>
</feature>
<evidence type="ECO:0000313" key="2">
    <source>
        <dbReference type="EMBL" id="KAJ8389291.1"/>
    </source>
</evidence>
<feature type="region of interest" description="Disordered" evidence="1">
    <location>
        <begin position="257"/>
        <end position="282"/>
    </location>
</feature>
<feature type="compositionally biased region" description="Basic and acidic residues" evidence="1">
    <location>
        <begin position="257"/>
        <end position="269"/>
    </location>
</feature>
<evidence type="ECO:0000313" key="3">
    <source>
        <dbReference type="Proteomes" id="UP001221898"/>
    </source>
</evidence>
<organism evidence="2 3">
    <name type="scientific">Aldrovandia affinis</name>
    <dbReference type="NCBI Taxonomy" id="143900"/>
    <lineage>
        <taxon>Eukaryota</taxon>
        <taxon>Metazoa</taxon>
        <taxon>Chordata</taxon>
        <taxon>Craniata</taxon>
        <taxon>Vertebrata</taxon>
        <taxon>Euteleostomi</taxon>
        <taxon>Actinopterygii</taxon>
        <taxon>Neopterygii</taxon>
        <taxon>Teleostei</taxon>
        <taxon>Notacanthiformes</taxon>
        <taxon>Halosauridae</taxon>
        <taxon>Aldrovandia</taxon>
    </lineage>
</organism>
<feature type="compositionally biased region" description="Basic and acidic residues" evidence="1">
    <location>
        <begin position="32"/>
        <end position="57"/>
    </location>
</feature>
<sequence>MEAWNKEQAQLAQSGAPWCICCMEYGHQPSECSRREEVGWKDPKERPETKEVGEKNGHPCSVVPPREKRKKIPGRPQKQHKNEAEKYAVLETELGEAQEAIHKLEKCCQDQREDLVKNQRRAAMVEDRWRVTLREVQQLKDAQTELYQLKVELGTSEERHLLAVGKLREEHIDSLRVLGIMAGELEKDKASLGDEVRQVEAHNLALEERVSSLTKKLEEKNRQCRDIQESQDQAKEEYARALEDVQTRLAQKEAELRREAENHGSEAEQLRSQVEQESEGRRELEAQLEEVKFVLKKQEEKIFVLQELHQTTSAALLTEQKKMKSSCFERASA</sequence>
<gene>
    <name evidence="2" type="ORF">AAFF_G00121560</name>
</gene>
<feature type="region of interest" description="Disordered" evidence="1">
    <location>
        <begin position="30"/>
        <end position="83"/>
    </location>
</feature>
<proteinExistence type="predicted"/>
<evidence type="ECO:0000256" key="1">
    <source>
        <dbReference type="SAM" id="MobiDB-lite"/>
    </source>
</evidence>
<comment type="caution">
    <text evidence="2">The sequence shown here is derived from an EMBL/GenBank/DDBJ whole genome shotgun (WGS) entry which is preliminary data.</text>
</comment>